<protein>
    <recommendedName>
        <fullName evidence="3">Ribbon-helix-helix protein CopG domain-containing protein</fullName>
    </recommendedName>
</protein>
<evidence type="ECO:0008006" key="3">
    <source>
        <dbReference type="Google" id="ProtNLM"/>
    </source>
</evidence>
<dbReference type="Proteomes" id="UP000192505">
    <property type="component" value="Unassembled WGS sequence"/>
</dbReference>
<evidence type="ECO:0000313" key="1">
    <source>
        <dbReference type="EMBL" id="OQW85782.1"/>
    </source>
</evidence>
<evidence type="ECO:0000313" key="2">
    <source>
        <dbReference type="Proteomes" id="UP000192505"/>
    </source>
</evidence>
<gene>
    <name evidence="1" type="ORF">BWK72_20575</name>
</gene>
<dbReference type="AlphaFoldDB" id="A0A1W9KNP2"/>
<reference evidence="1 2" key="1">
    <citation type="submission" date="2017-01" db="EMBL/GenBank/DDBJ databases">
        <title>Novel large sulfur bacteria in the metagenomes of groundwater-fed chemosynthetic microbial mats in the Lake Huron basin.</title>
        <authorList>
            <person name="Sharrar A.M."/>
            <person name="Flood B.E."/>
            <person name="Bailey J.V."/>
            <person name="Jones D.S."/>
            <person name="Biddanda B."/>
            <person name="Ruberg S.A."/>
            <person name="Marcus D.N."/>
            <person name="Dick G.J."/>
        </authorList>
    </citation>
    <scope>NUCLEOTIDE SEQUENCE [LARGE SCALE GENOMIC DNA]</scope>
    <source>
        <strain evidence="1">A7</strain>
    </source>
</reference>
<name>A0A1W9KNP2_9BURK</name>
<sequence length="85" mass="9462">MALTNAQIQAAYRARHCKNLDTASASRMDMVIDSDSLTALRRMAAHQGLTQRAMLQKLINEAQTALLHTLDGGQQDAYYDRIQAK</sequence>
<proteinExistence type="predicted"/>
<dbReference type="EMBL" id="MTEI01000036">
    <property type="protein sequence ID" value="OQW85782.1"/>
    <property type="molecule type" value="Genomic_DNA"/>
</dbReference>
<comment type="caution">
    <text evidence="1">The sequence shown here is derived from an EMBL/GenBank/DDBJ whole genome shotgun (WGS) entry which is preliminary data.</text>
</comment>
<accession>A0A1W9KNP2</accession>
<organism evidence="1 2">
    <name type="scientific">Rhodoferax ferrireducens</name>
    <dbReference type="NCBI Taxonomy" id="192843"/>
    <lineage>
        <taxon>Bacteria</taxon>
        <taxon>Pseudomonadati</taxon>
        <taxon>Pseudomonadota</taxon>
        <taxon>Betaproteobacteria</taxon>
        <taxon>Burkholderiales</taxon>
        <taxon>Comamonadaceae</taxon>
        <taxon>Rhodoferax</taxon>
    </lineage>
</organism>